<name>A0AA39JI49_9AGAR</name>
<proteinExistence type="predicted"/>
<feature type="chain" id="PRO_5041454791" description="Secreted protein" evidence="1">
    <location>
        <begin position="38"/>
        <end position="86"/>
    </location>
</feature>
<comment type="caution">
    <text evidence="2">The sequence shown here is derived from an EMBL/GenBank/DDBJ whole genome shotgun (WGS) entry which is preliminary data.</text>
</comment>
<evidence type="ECO:0000313" key="2">
    <source>
        <dbReference type="EMBL" id="KAK0443200.1"/>
    </source>
</evidence>
<evidence type="ECO:0000313" key="3">
    <source>
        <dbReference type="Proteomes" id="UP001175226"/>
    </source>
</evidence>
<organism evidence="2 3">
    <name type="scientific">Armillaria borealis</name>
    <dbReference type="NCBI Taxonomy" id="47425"/>
    <lineage>
        <taxon>Eukaryota</taxon>
        <taxon>Fungi</taxon>
        <taxon>Dikarya</taxon>
        <taxon>Basidiomycota</taxon>
        <taxon>Agaricomycotina</taxon>
        <taxon>Agaricomycetes</taxon>
        <taxon>Agaricomycetidae</taxon>
        <taxon>Agaricales</taxon>
        <taxon>Marasmiineae</taxon>
        <taxon>Physalacriaceae</taxon>
        <taxon>Armillaria</taxon>
    </lineage>
</organism>
<protein>
    <recommendedName>
        <fullName evidence="4">Secreted protein</fullName>
    </recommendedName>
</protein>
<dbReference type="AlphaFoldDB" id="A0AA39JI49"/>
<sequence length="86" mass="9963">MPAFTVVFVHANVALLTCRPRCSLILLELIWLDRTEACQVMRQCLERRILDCRSKWRGYTCLSAPIFSGERRHGPSRSRKMIIEGV</sequence>
<keyword evidence="1" id="KW-0732">Signal</keyword>
<gene>
    <name evidence="2" type="ORF">EV421DRAFT_1805327</name>
</gene>
<reference evidence="2" key="1">
    <citation type="submission" date="2023-06" db="EMBL/GenBank/DDBJ databases">
        <authorList>
            <consortium name="Lawrence Berkeley National Laboratory"/>
            <person name="Ahrendt S."/>
            <person name="Sahu N."/>
            <person name="Indic B."/>
            <person name="Wong-Bajracharya J."/>
            <person name="Merenyi Z."/>
            <person name="Ke H.-M."/>
            <person name="Monk M."/>
            <person name="Kocsube S."/>
            <person name="Drula E."/>
            <person name="Lipzen A."/>
            <person name="Balint B."/>
            <person name="Henrissat B."/>
            <person name="Andreopoulos B."/>
            <person name="Martin F.M."/>
            <person name="Harder C.B."/>
            <person name="Rigling D."/>
            <person name="Ford K.L."/>
            <person name="Foster G.D."/>
            <person name="Pangilinan J."/>
            <person name="Papanicolaou A."/>
            <person name="Barry K."/>
            <person name="LaButti K."/>
            <person name="Viragh M."/>
            <person name="Koriabine M."/>
            <person name="Yan M."/>
            <person name="Riley R."/>
            <person name="Champramary S."/>
            <person name="Plett K.L."/>
            <person name="Tsai I.J."/>
            <person name="Slot J."/>
            <person name="Sipos G."/>
            <person name="Plett J."/>
            <person name="Nagy L.G."/>
            <person name="Grigoriev I.V."/>
        </authorList>
    </citation>
    <scope>NUCLEOTIDE SEQUENCE</scope>
    <source>
        <strain evidence="2">FPL87.14</strain>
    </source>
</reference>
<dbReference type="EMBL" id="JAUEPT010000023">
    <property type="protein sequence ID" value="KAK0443200.1"/>
    <property type="molecule type" value="Genomic_DNA"/>
</dbReference>
<keyword evidence="3" id="KW-1185">Reference proteome</keyword>
<feature type="signal peptide" evidence="1">
    <location>
        <begin position="1"/>
        <end position="37"/>
    </location>
</feature>
<evidence type="ECO:0000256" key="1">
    <source>
        <dbReference type="SAM" id="SignalP"/>
    </source>
</evidence>
<accession>A0AA39JI49</accession>
<evidence type="ECO:0008006" key="4">
    <source>
        <dbReference type="Google" id="ProtNLM"/>
    </source>
</evidence>
<dbReference type="Proteomes" id="UP001175226">
    <property type="component" value="Unassembled WGS sequence"/>
</dbReference>